<name>A0A075HMF1_9EURY</name>
<sequence length="165" mass="16899">MPTSTAMDSARSSCTSSSEASEEKRSAGSSESPSILPCESIAALSRTCGRLLLHQCMNSSICFSHSSCNRPSSTSTPSALSAAVPPPRTVGFGSAAPITTWVIPAHSSASVHGGVLPKWLHGSRVMYAVDPVVGMPLTSASAIAICSACNPPMWSCQPSAMMAPS</sequence>
<feature type="region of interest" description="Disordered" evidence="1">
    <location>
        <begin position="1"/>
        <end position="34"/>
    </location>
</feature>
<dbReference type="EMBL" id="KF901055">
    <property type="protein sequence ID" value="AIF16415.1"/>
    <property type="molecule type" value="Genomic_DNA"/>
</dbReference>
<feature type="compositionally biased region" description="Low complexity" evidence="1">
    <location>
        <begin position="1"/>
        <end position="19"/>
    </location>
</feature>
<accession>A0A075HMF1</accession>
<reference evidence="2" key="1">
    <citation type="journal article" date="2014" name="Genome Biol. Evol.">
        <title>Pangenome evidence for extensive interdomain horizontal transfer affecting lineage core and shell genes in uncultured planktonic thaumarchaeota and euryarchaeota.</title>
        <authorList>
            <person name="Deschamps P."/>
            <person name="Zivanovic Y."/>
            <person name="Moreira D."/>
            <person name="Rodriguez-Valera F."/>
            <person name="Lopez-Garcia P."/>
        </authorList>
    </citation>
    <scope>NUCLEOTIDE SEQUENCE</scope>
</reference>
<proteinExistence type="predicted"/>
<protein>
    <submittedName>
        <fullName evidence="2">Uncharacterized protein</fullName>
    </submittedName>
</protein>
<evidence type="ECO:0000313" key="2">
    <source>
        <dbReference type="EMBL" id="AIF16415.1"/>
    </source>
</evidence>
<dbReference type="AlphaFoldDB" id="A0A075HMF1"/>
<organism evidence="2">
    <name type="scientific">uncultured marine group II/III euryarchaeote KM3_74_C08</name>
    <dbReference type="NCBI Taxonomy" id="1456501"/>
    <lineage>
        <taxon>Archaea</taxon>
        <taxon>Methanobacteriati</taxon>
        <taxon>Methanobacteriota</taxon>
        <taxon>environmental samples</taxon>
    </lineage>
</organism>
<evidence type="ECO:0000256" key="1">
    <source>
        <dbReference type="SAM" id="MobiDB-lite"/>
    </source>
</evidence>